<dbReference type="Gene3D" id="2.60.40.640">
    <property type="match status" value="2"/>
</dbReference>
<dbReference type="PANTHER" id="PTHR12233">
    <property type="entry name" value="VACUOLAR PROTEIN SORTING 26 RELATED"/>
    <property type="match status" value="1"/>
</dbReference>
<dbReference type="Pfam" id="PF03643">
    <property type="entry name" value="Vps26"/>
    <property type="match status" value="1"/>
</dbReference>
<protein>
    <recommendedName>
        <fullName evidence="4">Down syndrome critical region protein 3</fullName>
    </recommendedName>
</protein>
<evidence type="ECO:0000313" key="3">
    <source>
        <dbReference type="Proteomes" id="UP001162131"/>
    </source>
</evidence>
<keyword evidence="3" id="KW-1185">Reference proteome</keyword>
<proteinExistence type="inferred from homology"/>
<dbReference type="GO" id="GO:0006886">
    <property type="term" value="P:intracellular protein transport"/>
    <property type="evidence" value="ECO:0007669"/>
    <property type="project" value="InterPro"/>
</dbReference>
<dbReference type="AlphaFoldDB" id="A0AAU9JWP9"/>
<dbReference type="InterPro" id="IPR014752">
    <property type="entry name" value="Arrestin-like_C"/>
</dbReference>
<name>A0AAU9JWP9_9CILI</name>
<comment type="caution">
    <text evidence="2">The sequence shown here is derived from an EMBL/GenBank/DDBJ whole genome shotgun (WGS) entry which is preliminary data.</text>
</comment>
<evidence type="ECO:0000256" key="1">
    <source>
        <dbReference type="ARBA" id="ARBA00009100"/>
    </source>
</evidence>
<comment type="similarity">
    <text evidence="1">Belongs to the VPS26 family.</text>
</comment>
<evidence type="ECO:0008006" key="4">
    <source>
        <dbReference type="Google" id="ProtNLM"/>
    </source>
</evidence>
<accession>A0AAU9JWP9</accession>
<sequence>MKAEIVLERNNKTFTAGEQIRGHISIEDAPIGIQYNNLIVNFDGYIRGQASVKNVGALDSLLPQVPPQTLCKSTETLPGGTFTESKMIFPFVINLVPIEGQFLLETYIGVYITIQYEIKSVFVVSENVKNRINNPNSLKIVVQVPDLGLSEGMTREKVPVPFNISPASIENPGKLSNVPNFRIVGELASSVFELNGDFNGWLSVMESSKGIKSIELQVIRIESITSNDGTIKEATEVQSLQIADGNVRKGAQIPLFMLFPRQFTCPTTFYKKFRIEFEVNLVILFFDGYQITKNFPLHLIR</sequence>
<gene>
    <name evidence="2" type="ORF">BSTOLATCC_MIC47812</name>
</gene>
<evidence type="ECO:0000313" key="2">
    <source>
        <dbReference type="EMBL" id="CAG9328976.1"/>
    </source>
</evidence>
<dbReference type="EMBL" id="CAJZBQ010000047">
    <property type="protein sequence ID" value="CAG9328976.1"/>
    <property type="molecule type" value="Genomic_DNA"/>
</dbReference>
<dbReference type="Proteomes" id="UP001162131">
    <property type="component" value="Unassembled WGS sequence"/>
</dbReference>
<organism evidence="2 3">
    <name type="scientific">Blepharisma stoltei</name>
    <dbReference type="NCBI Taxonomy" id="1481888"/>
    <lineage>
        <taxon>Eukaryota</taxon>
        <taxon>Sar</taxon>
        <taxon>Alveolata</taxon>
        <taxon>Ciliophora</taxon>
        <taxon>Postciliodesmatophora</taxon>
        <taxon>Heterotrichea</taxon>
        <taxon>Heterotrichida</taxon>
        <taxon>Blepharismidae</taxon>
        <taxon>Blepharisma</taxon>
    </lineage>
</organism>
<reference evidence="2" key="1">
    <citation type="submission" date="2021-09" db="EMBL/GenBank/DDBJ databases">
        <authorList>
            <consortium name="AG Swart"/>
            <person name="Singh M."/>
            <person name="Singh A."/>
            <person name="Seah K."/>
            <person name="Emmerich C."/>
        </authorList>
    </citation>
    <scope>NUCLEOTIDE SEQUENCE</scope>
    <source>
        <strain evidence="2">ATCC30299</strain>
    </source>
</reference>
<dbReference type="InterPro" id="IPR028934">
    <property type="entry name" value="Vps26-related"/>
</dbReference>